<dbReference type="STRING" id="211165.GCA_000317285_04642"/>
<comment type="caution">
    <text evidence="2">The sequence shown here is derived from an EMBL/GenBank/DDBJ whole genome shotgun (WGS) entry which is preliminary data.</text>
</comment>
<name>A0A433MXB2_CHLFR</name>
<gene>
    <name evidence="2" type="ORF">PCC6912_60610</name>
</gene>
<dbReference type="InterPro" id="IPR002586">
    <property type="entry name" value="CobQ/CobB/MinD/ParA_Nub-bd_dom"/>
</dbReference>
<dbReference type="Pfam" id="PF01656">
    <property type="entry name" value="CbiA"/>
    <property type="match status" value="1"/>
</dbReference>
<evidence type="ECO:0000313" key="3">
    <source>
        <dbReference type="Proteomes" id="UP000268857"/>
    </source>
</evidence>
<evidence type="ECO:0000259" key="1">
    <source>
        <dbReference type="Pfam" id="PF01656"/>
    </source>
</evidence>
<reference evidence="2 3" key="1">
    <citation type="journal article" date="2019" name="Genome Biol. Evol.">
        <title>Day and night: Metabolic profiles and evolutionary relationships of six axenic non-marine cyanobacteria.</title>
        <authorList>
            <person name="Will S.E."/>
            <person name="Henke P."/>
            <person name="Boedeker C."/>
            <person name="Huang S."/>
            <person name="Brinkmann H."/>
            <person name="Rohde M."/>
            <person name="Jarek M."/>
            <person name="Friedl T."/>
            <person name="Seufert S."/>
            <person name="Schumacher M."/>
            <person name="Overmann J."/>
            <person name="Neumann-Schaal M."/>
            <person name="Petersen J."/>
        </authorList>
    </citation>
    <scope>NUCLEOTIDE SEQUENCE [LARGE SCALE GENOMIC DNA]</scope>
    <source>
        <strain evidence="2 3">PCC 6912</strain>
    </source>
</reference>
<proteinExistence type="predicted"/>
<dbReference type="SUPFAM" id="SSF52540">
    <property type="entry name" value="P-loop containing nucleoside triphosphate hydrolases"/>
    <property type="match status" value="1"/>
</dbReference>
<dbReference type="PANTHER" id="PTHR13696:SF52">
    <property type="entry name" value="PARA FAMILY PROTEIN CT_582"/>
    <property type="match status" value="1"/>
</dbReference>
<organism evidence="2 3">
    <name type="scientific">Chlorogloeopsis fritschii PCC 6912</name>
    <dbReference type="NCBI Taxonomy" id="211165"/>
    <lineage>
        <taxon>Bacteria</taxon>
        <taxon>Bacillati</taxon>
        <taxon>Cyanobacteriota</taxon>
        <taxon>Cyanophyceae</taxon>
        <taxon>Nostocales</taxon>
        <taxon>Chlorogloeopsidaceae</taxon>
        <taxon>Chlorogloeopsis</taxon>
    </lineage>
</organism>
<dbReference type="RefSeq" id="WP_016874797.1">
    <property type="nucleotide sequence ID" value="NZ_AJLN01000113.1"/>
</dbReference>
<dbReference type="PANTHER" id="PTHR13696">
    <property type="entry name" value="P-LOOP CONTAINING NUCLEOSIDE TRIPHOSPHATE HYDROLASE"/>
    <property type="match status" value="1"/>
</dbReference>
<keyword evidence="3" id="KW-1185">Reference proteome</keyword>
<dbReference type="OrthoDB" id="9775724at2"/>
<protein>
    <submittedName>
        <fullName evidence="2">CDP-3, 6-dideoxy-D-glycero-L-glycero-4-hexulose-4-reductase</fullName>
    </submittedName>
</protein>
<dbReference type="InterPro" id="IPR050678">
    <property type="entry name" value="DNA_Partitioning_ATPase"/>
</dbReference>
<sequence>MAKIIAIHSFRGGTGKSNLTANIAVAIALKGYRVAVVDTDLQSPGIHALFSVDEVASTKTLNDYLWNRVSISDTACDVTSHLRIEGAGRVFLIPSSVNADEIARIEYEGYNVSLLNSGFQRLIKELELDYLFIDTHPGIGRETLLSIAISDLLFIILRPDRQDFQGTAVTVDVARQLKVNNMMLIINKIPSKMDFLALQQKLEKTYQILVAGILPLSEDIVQMGSCGLFSLQYPHHPLTRIIKQIADKAIMPEQPSPLVYADS</sequence>
<accession>A0A433MXB2</accession>
<dbReference type="EMBL" id="RSCJ01000042">
    <property type="protein sequence ID" value="RUR72790.1"/>
    <property type="molecule type" value="Genomic_DNA"/>
</dbReference>
<dbReference type="Gene3D" id="3.40.50.300">
    <property type="entry name" value="P-loop containing nucleotide triphosphate hydrolases"/>
    <property type="match status" value="1"/>
</dbReference>
<dbReference type="Proteomes" id="UP000268857">
    <property type="component" value="Unassembled WGS sequence"/>
</dbReference>
<feature type="domain" description="CobQ/CobB/MinD/ParA nucleotide binding" evidence="1">
    <location>
        <begin position="5"/>
        <end position="222"/>
    </location>
</feature>
<evidence type="ECO:0000313" key="2">
    <source>
        <dbReference type="EMBL" id="RUR72790.1"/>
    </source>
</evidence>
<dbReference type="InterPro" id="IPR027417">
    <property type="entry name" value="P-loop_NTPase"/>
</dbReference>
<dbReference type="AlphaFoldDB" id="A0A433MXB2"/>